<evidence type="ECO:0000313" key="7">
    <source>
        <dbReference type="EMBL" id="CEK54270.1"/>
    </source>
</evidence>
<feature type="domain" description="C2H2-type" evidence="6">
    <location>
        <begin position="17"/>
        <end position="41"/>
    </location>
</feature>
<dbReference type="SUPFAM" id="SSF57667">
    <property type="entry name" value="beta-beta-alpha zinc fingers"/>
    <property type="match status" value="1"/>
</dbReference>
<dbReference type="GO" id="GO:0005634">
    <property type="term" value="C:nucleus"/>
    <property type="evidence" value="ECO:0007669"/>
    <property type="project" value="TreeGrafter"/>
</dbReference>
<feature type="non-terminal residue" evidence="7">
    <location>
        <position position="119"/>
    </location>
</feature>
<dbReference type="PROSITE" id="PS50157">
    <property type="entry name" value="ZINC_FINGER_C2H2_2"/>
    <property type="match status" value="2"/>
</dbReference>
<keyword evidence="2" id="KW-0677">Repeat</keyword>
<dbReference type="GO" id="GO:0000977">
    <property type="term" value="F:RNA polymerase II transcription regulatory region sequence-specific DNA binding"/>
    <property type="evidence" value="ECO:0007669"/>
    <property type="project" value="TreeGrafter"/>
</dbReference>
<evidence type="ECO:0000256" key="2">
    <source>
        <dbReference type="ARBA" id="ARBA00022737"/>
    </source>
</evidence>
<dbReference type="PANTHER" id="PTHR24409:SF295">
    <property type="entry name" value="AZ2-RELATED"/>
    <property type="match status" value="1"/>
</dbReference>
<dbReference type="AlphaFoldDB" id="A0A0B6YFF3"/>
<feature type="non-terminal residue" evidence="7">
    <location>
        <position position="1"/>
    </location>
</feature>
<evidence type="ECO:0000256" key="1">
    <source>
        <dbReference type="ARBA" id="ARBA00022723"/>
    </source>
</evidence>
<proteinExistence type="predicted"/>
<accession>A0A0B6YFF3</accession>
<evidence type="ECO:0000259" key="6">
    <source>
        <dbReference type="PROSITE" id="PS50157"/>
    </source>
</evidence>
<protein>
    <recommendedName>
        <fullName evidence="6">C2H2-type domain-containing protein</fullName>
    </recommendedName>
</protein>
<dbReference type="GO" id="GO:0000981">
    <property type="term" value="F:DNA-binding transcription factor activity, RNA polymerase II-specific"/>
    <property type="evidence" value="ECO:0007669"/>
    <property type="project" value="TreeGrafter"/>
</dbReference>
<dbReference type="InterPro" id="IPR013087">
    <property type="entry name" value="Znf_C2H2_type"/>
</dbReference>
<dbReference type="InterPro" id="IPR036236">
    <property type="entry name" value="Znf_C2H2_sf"/>
</dbReference>
<dbReference type="SMART" id="SM00355">
    <property type="entry name" value="ZnF_C2H2"/>
    <property type="match status" value="3"/>
</dbReference>
<keyword evidence="1" id="KW-0479">Metal-binding</keyword>
<dbReference type="PROSITE" id="PS00028">
    <property type="entry name" value="ZINC_FINGER_C2H2_1"/>
    <property type="match status" value="1"/>
</dbReference>
<evidence type="ECO:0000256" key="3">
    <source>
        <dbReference type="ARBA" id="ARBA00022771"/>
    </source>
</evidence>
<dbReference type="Gene3D" id="3.30.160.60">
    <property type="entry name" value="Classic Zinc Finger"/>
    <property type="match status" value="2"/>
</dbReference>
<keyword evidence="3 5" id="KW-0863">Zinc-finger</keyword>
<evidence type="ECO:0000256" key="5">
    <source>
        <dbReference type="PROSITE-ProRule" id="PRU00042"/>
    </source>
</evidence>
<gene>
    <name evidence="7" type="primary">ORF22387</name>
</gene>
<dbReference type="EMBL" id="HACG01007405">
    <property type="protein sequence ID" value="CEK54270.1"/>
    <property type="molecule type" value="Transcribed_RNA"/>
</dbReference>
<keyword evidence="4" id="KW-0862">Zinc</keyword>
<sequence length="119" mass="14169">KGDLDRHIQTHTKEKPYHCYVCNTDYTRDSILRKHMKTQRHLKASYGHEDILHLYKKDQDVDNFVITQTKQKLDFTCDKCHKVTFSKAEYRKHARSHAFKYICSICQKGCKSSLLLKIH</sequence>
<feature type="domain" description="C2H2-type" evidence="6">
    <location>
        <begin position="75"/>
        <end position="102"/>
    </location>
</feature>
<reference evidence="7" key="1">
    <citation type="submission" date="2014-12" db="EMBL/GenBank/DDBJ databases">
        <title>Insight into the proteome of Arion vulgaris.</title>
        <authorList>
            <person name="Aradska J."/>
            <person name="Bulat T."/>
            <person name="Smidak R."/>
            <person name="Sarate P."/>
            <person name="Gangsoo J."/>
            <person name="Sialana F."/>
            <person name="Bilban M."/>
            <person name="Lubec G."/>
        </authorList>
    </citation>
    <scope>NUCLEOTIDE SEQUENCE</scope>
    <source>
        <tissue evidence="7">Skin</tissue>
    </source>
</reference>
<dbReference type="Pfam" id="PF12874">
    <property type="entry name" value="zf-met"/>
    <property type="match status" value="2"/>
</dbReference>
<dbReference type="GO" id="GO:0008270">
    <property type="term" value="F:zinc ion binding"/>
    <property type="evidence" value="ECO:0007669"/>
    <property type="project" value="UniProtKB-KW"/>
</dbReference>
<name>A0A0B6YFF3_9EUPU</name>
<dbReference type="Pfam" id="PF00096">
    <property type="entry name" value="zf-C2H2"/>
    <property type="match status" value="1"/>
</dbReference>
<dbReference type="PANTHER" id="PTHR24409">
    <property type="entry name" value="ZINC FINGER PROTEIN 142"/>
    <property type="match status" value="1"/>
</dbReference>
<evidence type="ECO:0000256" key="4">
    <source>
        <dbReference type="ARBA" id="ARBA00022833"/>
    </source>
</evidence>
<organism evidence="7">
    <name type="scientific">Arion vulgaris</name>
    <dbReference type="NCBI Taxonomy" id="1028688"/>
    <lineage>
        <taxon>Eukaryota</taxon>
        <taxon>Metazoa</taxon>
        <taxon>Spiralia</taxon>
        <taxon>Lophotrochozoa</taxon>
        <taxon>Mollusca</taxon>
        <taxon>Gastropoda</taxon>
        <taxon>Heterobranchia</taxon>
        <taxon>Euthyneura</taxon>
        <taxon>Panpulmonata</taxon>
        <taxon>Eupulmonata</taxon>
        <taxon>Stylommatophora</taxon>
        <taxon>Helicina</taxon>
        <taxon>Arionoidea</taxon>
        <taxon>Arionidae</taxon>
        <taxon>Arion</taxon>
    </lineage>
</organism>